<evidence type="ECO:0000313" key="1">
    <source>
        <dbReference type="EMBL" id="MPC60713.1"/>
    </source>
</evidence>
<accession>A0A5B7GSY0</accession>
<dbReference type="AlphaFoldDB" id="A0A5B7GSY0"/>
<sequence length="42" mass="4788">MLQHSQHHWFRLSCFVESSAHSFDGRIVCVCLCVWASVPVIA</sequence>
<proteinExistence type="predicted"/>
<dbReference type="Proteomes" id="UP000324222">
    <property type="component" value="Unassembled WGS sequence"/>
</dbReference>
<name>A0A5B7GSY0_PORTR</name>
<comment type="caution">
    <text evidence="1">The sequence shown here is derived from an EMBL/GenBank/DDBJ whole genome shotgun (WGS) entry which is preliminary data.</text>
</comment>
<dbReference type="EMBL" id="VSRR010017816">
    <property type="protein sequence ID" value="MPC60713.1"/>
    <property type="molecule type" value="Genomic_DNA"/>
</dbReference>
<evidence type="ECO:0000313" key="2">
    <source>
        <dbReference type="Proteomes" id="UP000324222"/>
    </source>
</evidence>
<organism evidence="1 2">
    <name type="scientific">Portunus trituberculatus</name>
    <name type="common">Swimming crab</name>
    <name type="synonym">Neptunus trituberculatus</name>
    <dbReference type="NCBI Taxonomy" id="210409"/>
    <lineage>
        <taxon>Eukaryota</taxon>
        <taxon>Metazoa</taxon>
        <taxon>Ecdysozoa</taxon>
        <taxon>Arthropoda</taxon>
        <taxon>Crustacea</taxon>
        <taxon>Multicrustacea</taxon>
        <taxon>Malacostraca</taxon>
        <taxon>Eumalacostraca</taxon>
        <taxon>Eucarida</taxon>
        <taxon>Decapoda</taxon>
        <taxon>Pleocyemata</taxon>
        <taxon>Brachyura</taxon>
        <taxon>Eubrachyura</taxon>
        <taxon>Portunoidea</taxon>
        <taxon>Portunidae</taxon>
        <taxon>Portuninae</taxon>
        <taxon>Portunus</taxon>
    </lineage>
</organism>
<gene>
    <name evidence="1" type="ORF">E2C01_054769</name>
</gene>
<keyword evidence="2" id="KW-1185">Reference proteome</keyword>
<protein>
    <submittedName>
        <fullName evidence="1">Uncharacterized protein</fullName>
    </submittedName>
</protein>
<reference evidence="1 2" key="1">
    <citation type="submission" date="2019-05" db="EMBL/GenBank/DDBJ databases">
        <title>Another draft genome of Portunus trituberculatus and its Hox gene families provides insights of decapod evolution.</title>
        <authorList>
            <person name="Jeong J.-H."/>
            <person name="Song I."/>
            <person name="Kim S."/>
            <person name="Choi T."/>
            <person name="Kim D."/>
            <person name="Ryu S."/>
            <person name="Kim W."/>
        </authorList>
    </citation>
    <scope>NUCLEOTIDE SEQUENCE [LARGE SCALE GENOMIC DNA]</scope>
    <source>
        <tissue evidence="1">Muscle</tissue>
    </source>
</reference>